<feature type="transmembrane region" description="Helical" evidence="6">
    <location>
        <begin position="85"/>
        <end position="103"/>
    </location>
</feature>
<comment type="caution">
    <text evidence="7">The sequence shown here is derived from an EMBL/GenBank/DDBJ whole genome shotgun (WGS) entry which is preliminary data.</text>
</comment>
<name>A0A9P4P368_9PEZI</name>
<feature type="transmembrane region" description="Helical" evidence="6">
    <location>
        <begin position="224"/>
        <end position="241"/>
    </location>
</feature>
<evidence type="ECO:0000256" key="6">
    <source>
        <dbReference type="SAM" id="Phobius"/>
    </source>
</evidence>
<comment type="subcellular location">
    <subcellularLocation>
        <location evidence="1">Membrane</location>
        <topology evidence="1">Multi-pass membrane protein</topology>
    </subcellularLocation>
</comment>
<keyword evidence="8" id="KW-1185">Reference proteome</keyword>
<dbReference type="Proteomes" id="UP000800235">
    <property type="component" value="Unassembled WGS sequence"/>
</dbReference>
<feature type="transmembrane region" description="Helical" evidence="6">
    <location>
        <begin position="312"/>
        <end position="337"/>
    </location>
</feature>
<feature type="transmembrane region" description="Helical" evidence="6">
    <location>
        <begin position="186"/>
        <end position="204"/>
    </location>
</feature>
<dbReference type="PANTHER" id="PTHR45649">
    <property type="entry name" value="AMINO-ACID PERMEASE BAT1"/>
    <property type="match status" value="1"/>
</dbReference>
<keyword evidence="4 6" id="KW-1133">Transmembrane helix</keyword>
<dbReference type="InterPro" id="IPR002293">
    <property type="entry name" value="AA/rel_permease1"/>
</dbReference>
<gene>
    <name evidence="7" type="ORF">EJ08DRAFT_718092</name>
</gene>
<reference evidence="7" key="1">
    <citation type="journal article" date="2020" name="Stud. Mycol.">
        <title>101 Dothideomycetes genomes: a test case for predicting lifestyles and emergence of pathogens.</title>
        <authorList>
            <person name="Haridas S."/>
            <person name="Albert R."/>
            <person name="Binder M."/>
            <person name="Bloem J."/>
            <person name="Labutti K."/>
            <person name="Salamov A."/>
            <person name="Andreopoulos B."/>
            <person name="Baker S."/>
            <person name="Barry K."/>
            <person name="Bills G."/>
            <person name="Bluhm B."/>
            <person name="Cannon C."/>
            <person name="Castanera R."/>
            <person name="Culley D."/>
            <person name="Daum C."/>
            <person name="Ezra D."/>
            <person name="Gonzalez J."/>
            <person name="Henrissat B."/>
            <person name="Kuo A."/>
            <person name="Liang C."/>
            <person name="Lipzen A."/>
            <person name="Lutzoni F."/>
            <person name="Magnuson J."/>
            <person name="Mondo S."/>
            <person name="Nolan M."/>
            <person name="Ohm R."/>
            <person name="Pangilinan J."/>
            <person name="Park H.-J."/>
            <person name="Ramirez L."/>
            <person name="Alfaro M."/>
            <person name="Sun H."/>
            <person name="Tritt A."/>
            <person name="Yoshinaga Y."/>
            <person name="Zwiers L.-H."/>
            <person name="Turgeon B."/>
            <person name="Goodwin S."/>
            <person name="Spatafora J."/>
            <person name="Crous P."/>
            <person name="Grigoriev I."/>
        </authorList>
    </citation>
    <scope>NUCLEOTIDE SEQUENCE</scope>
    <source>
        <strain evidence="7">CBS 130266</strain>
    </source>
</reference>
<feature type="transmembrane region" description="Helical" evidence="6">
    <location>
        <begin position="48"/>
        <end position="65"/>
    </location>
</feature>
<sequence length="503" mass="55251">MDSIKFSSTVDHGSFDSGREKVVSEKYGTPSDQRDMFRMGKTQKLRRNFGFFSIFGFSMILLSTWEIQLGMAGFGLTNGGTAGLIYVYVGTVFGFGTVVLSMAEMASMFLSYLVGWLCVLGWQTGSASSAFLAGTELQALILLNHEGSYIPQPFHGTLIVIAVALFCGIFNTLLARKLPLVEGTVLILHILGFFAIIIPLWILAPRAPAKEVFTTFSNPGWPNMGLSCLVGIITPTVSLLGSDAATHMAEELQDASYTLPRAMIATAVFNGILGFLMLITFCFCLGDMEAIAQSPVGKLYPFIEVFRVGTQSISGATVMTSILIILSTFCCITNIATASRQLFAFARDQGVPFATFFAYVPPGWDIPLNAVLLTLAFTIIMACINLGSYLAYNIITSLGVCALISSYMISISCVWLKRYRKEPLLTRRFSLGKYGAAINGFAVLFLGLVFVMCFFPPAPNPNAKQMNWSVVMYVFVMIFSLLYYYFKGMKVYVGPVEYVRREQ</sequence>
<keyword evidence="5 6" id="KW-0472">Membrane</keyword>
<organism evidence="7 8">
    <name type="scientific">Tothia fuscella</name>
    <dbReference type="NCBI Taxonomy" id="1048955"/>
    <lineage>
        <taxon>Eukaryota</taxon>
        <taxon>Fungi</taxon>
        <taxon>Dikarya</taxon>
        <taxon>Ascomycota</taxon>
        <taxon>Pezizomycotina</taxon>
        <taxon>Dothideomycetes</taxon>
        <taxon>Pleosporomycetidae</taxon>
        <taxon>Venturiales</taxon>
        <taxon>Cylindrosympodiaceae</taxon>
        <taxon>Tothia</taxon>
    </lineage>
</organism>
<evidence type="ECO:0000256" key="1">
    <source>
        <dbReference type="ARBA" id="ARBA00004141"/>
    </source>
</evidence>
<keyword evidence="3 6" id="KW-0812">Transmembrane</keyword>
<dbReference type="Gene3D" id="1.20.1740.10">
    <property type="entry name" value="Amino acid/polyamine transporter I"/>
    <property type="match status" value="1"/>
</dbReference>
<dbReference type="EMBL" id="MU007012">
    <property type="protein sequence ID" value="KAF2435933.1"/>
    <property type="molecule type" value="Genomic_DNA"/>
</dbReference>
<dbReference type="OrthoDB" id="3257095at2759"/>
<dbReference type="PANTHER" id="PTHR45649:SF2">
    <property type="entry name" value="ACID PERMEASE, PUTATIVE-RELATED"/>
    <property type="match status" value="1"/>
</dbReference>
<feature type="transmembrane region" description="Helical" evidence="6">
    <location>
        <begin position="366"/>
        <end position="388"/>
    </location>
</feature>
<evidence type="ECO:0000256" key="2">
    <source>
        <dbReference type="ARBA" id="ARBA00022448"/>
    </source>
</evidence>
<dbReference type="AlphaFoldDB" id="A0A9P4P368"/>
<keyword evidence="2" id="KW-0813">Transport</keyword>
<feature type="transmembrane region" description="Helical" evidence="6">
    <location>
        <begin position="470"/>
        <end position="486"/>
    </location>
</feature>
<feature type="transmembrane region" description="Helical" evidence="6">
    <location>
        <begin position="436"/>
        <end position="458"/>
    </location>
</feature>
<dbReference type="PIRSF" id="PIRSF006060">
    <property type="entry name" value="AA_transporter"/>
    <property type="match status" value="1"/>
</dbReference>
<protein>
    <submittedName>
        <fullName evidence="7">GABA permease</fullName>
    </submittedName>
</protein>
<feature type="transmembrane region" description="Helical" evidence="6">
    <location>
        <begin position="110"/>
        <end position="134"/>
    </location>
</feature>
<dbReference type="GO" id="GO:0016020">
    <property type="term" value="C:membrane"/>
    <property type="evidence" value="ECO:0007669"/>
    <property type="project" value="UniProtKB-SubCell"/>
</dbReference>
<dbReference type="Pfam" id="PF13520">
    <property type="entry name" value="AA_permease_2"/>
    <property type="match status" value="1"/>
</dbReference>
<accession>A0A9P4P368</accession>
<evidence type="ECO:0000313" key="7">
    <source>
        <dbReference type="EMBL" id="KAF2435933.1"/>
    </source>
</evidence>
<evidence type="ECO:0000256" key="3">
    <source>
        <dbReference type="ARBA" id="ARBA00022692"/>
    </source>
</evidence>
<dbReference type="GO" id="GO:0022857">
    <property type="term" value="F:transmembrane transporter activity"/>
    <property type="evidence" value="ECO:0007669"/>
    <property type="project" value="InterPro"/>
</dbReference>
<feature type="transmembrane region" description="Helical" evidence="6">
    <location>
        <begin position="262"/>
        <end position="292"/>
    </location>
</feature>
<feature type="transmembrane region" description="Helical" evidence="6">
    <location>
        <begin position="154"/>
        <end position="174"/>
    </location>
</feature>
<proteinExistence type="predicted"/>
<evidence type="ECO:0000256" key="4">
    <source>
        <dbReference type="ARBA" id="ARBA00022989"/>
    </source>
</evidence>
<evidence type="ECO:0000256" key="5">
    <source>
        <dbReference type="ARBA" id="ARBA00023136"/>
    </source>
</evidence>
<evidence type="ECO:0000313" key="8">
    <source>
        <dbReference type="Proteomes" id="UP000800235"/>
    </source>
</evidence>
<feature type="transmembrane region" description="Helical" evidence="6">
    <location>
        <begin position="394"/>
        <end position="416"/>
    </location>
</feature>